<dbReference type="OrthoDB" id="7277848at2"/>
<sequence length="199" mass="21368">MKSAVSPASATSFAATIASSASGADIAAKSAALTNIPTSATALLRLVARIDLRPGSLTVTLDPTRLATLCNAAAHAIDQETLTLNAPFLMRKRGVETRLILQDTPVDPDQTLIRNIAKAHQWYQQVKAGHRLSDIARDAGTSSRRIQHMIDLAFLAPDLVGQVLAGTQPAGFTSDWFKQHGLPGDWQDQRDLIATLTHR</sequence>
<keyword evidence="1" id="KW-0732">Signal</keyword>
<dbReference type="eggNOG" id="COG1961">
    <property type="taxonomic scope" value="Bacteria"/>
</dbReference>
<dbReference type="AlphaFoldDB" id="Q163B2"/>
<name>Q163B2_ROSDO</name>
<reference evidence="2 3" key="1">
    <citation type="journal article" date="2007" name="J. Bacteriol.">
        <title>The complete genome sequence of Roseobacter denitrificans reveals a mixotrophic rather than photosynthetic metabolism.</title>
        <authorList>
            <person name="Swingley W.D."/>
            <person name="Sadekar S."/>
            <person name="Mastrian S.D."/>
            <person name="Matthies H.J."/>
            <person name="Hao J."/>
            <person name="Ramos H."/>
            <person name="Acharya C.R."/>
            <person name="Conrad A.L."/>
            <person name="Taylor H.L."/>
            <person name="Dejesa L.C."/>
            <person name="Shah M.K."/>
            <person name="O'huallachain M.E."/>
            <person name="Lince M.T."/>
            <person name="Blankenship R.E."/>
            <person name="Beatty J.T."/>
            <person name="Touchman J.W."/>
        </authorList>
    </citation>
    <scope>NUCLEOTIDE SEQUENCE [LARGE SCALE GENOMIC DNA]</scope>
    <source>
        <strain evidence="3">ATCC 33942 / OCh 114</strain>
    </source>
</reference>
<keyword evidence="3" id="KW-1185">Reference proteome</keyword>
<dbReference type="STRING" id="375451.RD1_3441"/>
<evidence type="ECO:0000256" key="1">
    <source>
        <dbReference type="SAM" id="SignalP"/>
    </source>
</evidence>
<dbReference type="EMBL" id="CP000362">
    <property type="protein sequence ID" value="ABG32931.1"/>
    <property type="molecule type" value="Genomic_DNA"/>
</dbReference>
<organism evidence="2 3">
    <name type="scientific">Roseobacter denitrificans (strain ATCC 33942 / OCh 114)</name>
    <name type="common">Erythrobacter sp. (strain OCh 114)</name>
    <name type="synonym">Roseobacter denitrificans</name>
    <dbReference type="NCBI Taxonomy" id="375451"/>
    <lineage>
        <taxon>Bacteria</taxon>
        <taxon>Pseudomonadati</taxon>
        <taxon>Pseudomonadota</taxon>
        <taxon>Alphaproteobacteria</taxon>
        <taxon>Rhodobacterales</taxon>
        <taxon>Roseobacteraceae</taxon>
        <taxon>Roseobacter</taxon>
    </lineage>
</organism>
<dbReference type="Proteomes" id="UP000007029">
    <property type="component" value="Chromosome"/>
</dbReference>
<accession>Q163B2</accession>
<feature type="chain" id="PRO_5004183993" evidence="1">
    <location>
        <begin position="24"/>
        <end position="199"/>
    </location>
</feature>
<protein>
    <submittedName>
        <fullName evidence="2">Uncharacterized protein</fullName>
    </submittedName>
</protein>
<dbReference type="RefSeq" id="WP_011569546.1">
    <property type="nucleotide sequence ID" value="NC_008209.1"/>
</dbReference>
<feature type="signal peptide" evidence="1">
    <location>
        <begin position="1"/>
        <end position="23"/>
    </location>
</feature>
<proteinExistence type="predicted"/>
<dbReference type="HOGENOM" id="CLU_1371314_0_0_5"/>
<gene>
    <name evidence="2" type="ordered locus">RD1_3441</name>
</gene>
<dbReference type="KEGG" id="rde:RD1_3441"/>
<evidence type="ECO:0000313" key="2">
    <source>
        <dbReference type="EMBL" id="ABG32931.1"/>
    </source>
</evidence>
<evidence type="ECO:0000313" key="3">
    <source>
        <dbReference type="Proteomes" id="UP000007029"/>
    </source>
</evidence>